<accession>A0A6H5IGD5</accession>
<dbReference type="AlphaFoldDB" id="A0A6H5IGD5"/>
<dbReference type="EMBL" id="CADCXV010000795">
    <property type="protein sequence ID" value="CAB0035662.1"/>
    <property type="molecule type" value="Genomic_DNA"/>
</dbReference>
<keyword evidence="2" id="KW-1185">Reference proteome</keyword>
<gene>
    <name evidence="1" type="ORF">TBRA_LOCUS7550</name>
</gene>
<name>A0A6H5IGD5_9HYME</name>
<proteinExistence type="predicted"/>
<organism evidence="1 2">
    <name type="scientific">Trichogramma brassicae</name>
    <dbReference type="NCBI Taxonomy" id="86971"/>
    <lineage>
        <taxon>Eukaryota</taxon>
        <taxon>Metazoa</taxon>
        <taxon>Ecdysozoa</taxon>
        <taxon>Arthropoda</taxon>
        <taxon>Hexapoda</taxon>
        <taxon>Insecta</taxon>
        <taxon>Pterygota</taxon>
        <taxon>Neoptera</taxon>
        <taxon>Endopterygota</taxon>
        <taxon>Hymenoptera</taxon>
        <taxon>Apocrita</taxon>
        <taxon>Proctotrupomorpha</taxon>
        <taxon>Chalcidoidea</taxon>
        <taxon>Trichogrammatidae</taxon>
        <taxon>Trichogramma</taxon>
    </lineage>
</organism>
<protein>
    <submittedName>
        <fullName evidence="1">Uncharacterized protein</fullName>
    </submittedName>
</protein>
<evidence type="ECO:0000313" key="1">
    <source>
        <dbReference type="EMBL" id="CAB0035662.1"/>
    </source>
</evidence>
<sequence length="86" mass="9638">MVIQTPTIVKVKLVMIKAAMIGIINQEELKMNVIIFTIIIKKITIVNSKNMAIQAVIRYIQPLVQVKIAPEAIVVSPNVSLKKDRE</sequence>
<reference evidence="1 2" key="1">
    <citation type="submission" date="2020-02" db="EMBL/GenBank/DDBJ databases">
        <authorList>
            <person name="Ferguson B K."/>
        </authorList>
    </citation>
    <scope>NUCLEOTIDE SEQUENCE [LARGE SCALE GENOMIC DNA]</scope>
</reference>
<dbReference type="Proteomes" id="UP000479190">
    <property type="component" value="Unassembled WGS sequence"/>
</dbReference>
<evidence type="ECO:0000313" key="2">
    <source>
        <dbReference type="Proteomes" id="UP000479190"/>
    </source>
</evidence>